<organism evidence="1 2">
    <name type="scientific">Microctonus aethiopoides</name>
    <dbReference type="NCBI Taxonomy" id="144406"/>
    <lineage>
        <taxon>Eukaryota</taxon>
        <taxon>Metazoa</taxon>
        <taxon>Ecdysozoa</taxon>
        <taxon>Arthropoda</taxon>
        <taxon>Hexapoda</taxon>
        <taxon>Insecta</taxon>
        <taxon>Pterygota</taxon>
        <taxon>Neoptera</taxon>
        <taxon>Endopterygota</taxon>
        <taxon>Hymenoptera</taxon>
        <taxon>Apocrita</taxon>
        <taxon>Ichneumonoidea</taxon>
        <taxon>Braconidae</taxon>
        <taxon>Euphorinae</taxon>
        <taxon>Microctonus</taxon>
    </lineage>
</organism>
<evidence type="ECO:0000313" key="1">
    <source>
        <dbReference type="EMBL" id="KAK0177094.1"/>
    </source>
</evidence>
<protein>
    <submittedName>
        <fullName evidence="1">Uncharacterized protein</fullName>
    </submittedName>
</protein>
<dbReference type="Proteomes" id="UP001168990">
    <property type="component" value="Unassembled WGS sequence"/>
</dbReference>
<gene>
    <name evidence="1" type="ORF">PV328_001173</name>
</gene>
<evidence type="ECO:0000313" key="2">
    <source>
        <dbReference type="Proteomes" id="UP001168990"/>
    </source>
</evidence>
<keyword evidence="2" id="KW-1185">Reference proteome</keyword>
<comment type="caution">
    <text evidence="1">The sequence shown here is derived from an EMBL/GenBank/DDBJ whole genome shotgun (WGS) entry which is preliminary data.</text>
</comment>
<proteinExistence type="predicted"/>
<dbReference type="EMBL" id="JAQQBS010000001">
    <property type="protein sequence ID" value="KAK0177094.1"/>
    <property type="molecule type" value="Genomic_DNA"/>
</dbReference>
<reference evidence="1" key="2">
    <citation type="submission" date="2023-03" db="EMBL/GenBank/DDBJ databases">
        <authorList>
            <person name="Inwood S.N."/>
            <person name="Skelly J.G."/>
            <person name="Guhlin J."/>
            <person name="Harrop T.W.R."/>
            <person name="Goldson S.G."/>
            <person name="Dearden P.K."/>
        </authorList>
    </citation>
    <scope>NUCLEOTIDE SEQUENCE</scope>
    <source>
        <strain evidence="1">Irish</strain>
        <tissue evidence="1">Whole body</tissue>
    </source>
</reference>
<sequence>MTSLQQKFQTLSTNCLETLDQEMMEFIRRRGGLSIYSFNDFLQQQLKSQMINDQNTLISKSGTYIDAAFSRYLGTIDPITYISNFSYHKLFVSTVVIAPATLNVQAIEAPSKIQIT</sequence>
<accession>A0AA39FXL7</accession>
<name>A0AA39FXL7_9HYME</name>
<dbReference type="AlphaFoldDB" id="A0AA39FXL7"/>
<reference evidence="1" key="1">
    <citation type="journal article" date="2023" name="bioRxiv">
        <title>Scaffold-level genome assemblies of two parasitoid biocontrol wasps reveal the parthenogenesis mechanism and an associated novel virus.</title>
        <authorList>
            <person name="Inwood S."/>
            <person name="Skelly J."/>
            <person name="Guhlin J."/>
            <person name="Harrop T."/>
            <person name="Goldson S."/>
            <person name="Dearden P."/>
        </authorList>
    </citation>
    <scope>NUCLEOTIDE SEQUENCE</scope>
    <source>
        <strain evidence="1">Irish</strain>
        <tissue evidence="1">Whole body</tissue>
    </source>
</reference>